<proteinExistence type="predicted"/>
<evidence type="ECO:0000313" key="3">
    <source>
        <dbReference type="Proteomes" id="UP000187203"/>
    </source>
</evidence>
<evidence type="ECO:0000313" key="2">
    <source>
        <dbReference type="EMBL" id="OMO60996.1"/>
    </source>
</evidence>
<comment type="caution">
    <text evidence="2">The sequence shown here is derived from an EMBL/GenBank/DDBJ whole genome shotgun (WGS) entry which is preliminary data.</text>
</comment>
<accession>A0A1R3GSG8</accession>
<name>A0A1R3GSG8_9ROSI</name>
<dbReference type="AlphaFoldDB" id="A0A1R3GSG8"/>
<keyword evidence="3" id="KW-1185">Reference proteome</keyword>
<feature type="compositionally biased region" description="Basic and acidic residues" evidence="1">
    <location>
        <begin position="1"/>
        <end position="10"/>
    </location>
</feature>
<gene>
    <name evidence="2" type="ORF">COLO4_33626</name>
</gene>
<dbReference type="Proteomes" id="UP000187203">
    <property type="component" value="Unassembled WGS sequence"/>
</dbReference>
<reference evidence="3" key="1">
    <citation type="submission" date="2013-09" db="EMBL/GenBank/DDBJ databases">
        <title>Corchorus olitorius genome sequencing.</title>
        <authorList>
            <person name="Alam M."/>
            <person name="Haque M.S."/>
            <person name="Islam M.S."/>
            <person name="Emdad E.M."/>
            <person name="Islam M.M."/>
            <person name="Ahmed B."/>
            <person name="Halim A."/>
            <person name="Hossen Q.M.M."/>
            <person name="Hossain M.Z."/>
            <person name="Ahmed R."/>
            <person name="Khan M.M."/>
            <person name="Islam R."/>
            <person name="Rashid M.M."/>
            <person name="Khan S.A."/>
            <person name="Rahman M.S."/>
            <person name="Alam M."/>
            <person name="Yahiya A.S."/>
            <person name="Khan M.S."/>
            <person name="Azam M.S."/>
            <person name="Haque T."/>
            <person name="Lashkar M.Z.H."/>
            <person name="Akhand A.I."/>
            <person name="Morshed G."/>
            <person name="Roy S."/>
            <person name="Uddin K.S."/>
            <person name="Rabeya T."/>
            <person name="Hossain A.S."/>
            <person name="Chowdhury A."/>
            <person name="Snigdha A.R."/>
            <person name="Mortoza M.S."/>
            <person name="Matin S.A."/>
            <person name="Hoque S.M.E."/>
            <person name="Islam M.K."/>
            <person name="Roy D.K."/>
            <person name="Haider R."/>
            <person name="Moosa M.M."/>
            <person name="Elias S.M."/>
            <person name="Hasan A.M."/>
            <person name="Jahan S."/>
            <person name="Shafiuddin M."/>
            <person name="Mahmood N."/>
            <person name="Shommy N.S."/>
        </authorList>
    </citation>
    <scope>NUCLEOTIDE SEQUENCE [LARGE SCALE GENOMIC DNA]</scope>
    <source>
        <strain evidence="3">cv. O-4</strain>
    </source>
</reference>
<evidence type="ECO:0000256" key="1">
    <source>
        <dbReference type="SAM" id="MobiDB-lite"/>
    </source>
</evidence>
<feature type="region of interest" description="Disordered" evidence="1">
    <location>
        <begin position="1"/>
        <end position="38"/>
    </location>
</feature>
<organism evidence="2 3">
    <name type="scientific">Corchorus olitorius</name>
    <dbReference type="NCBI Taxonomy" id="93759"/>
    <lineage>
        <taxon>Eukaryota</taxon>
        <taxon>Viridiplantae</taxon>
        <taxon>Streptophyta</taxon>
        <taxon>Embryophyta</taxon>
        <taxon>Tracheophyta</taxon>
        <taxon>Spermatophyta</taxon>
        <taxon>Magnoliopsida</taxon>
        <taxon>eudicotyledons</taxon>
        <taxon>Gunneridae</taxon>
        <taxon>Pentapetalae</taxon>
        <taxon>rosids</taxon>
        <taxon>malvids</taxon>
        <taxon>Malvales</taxon>
        <taxon>Malvaceae</taxon>
        <taxon>Grewioideae</taxon>
        <taxon>Apeibeae</taxon>
        <taxon>Corchorus</taxon>
    </lineage>
</organism>
<dbReference type="EMBL" id="AWUE01021787">
    <property type="protein sequence ID" value="OMO60996.1"/>
    <property type="molecule type" value="Genomic_DNA"/>
</dbReference>
<feature type="compositionally biased region" description="Polar residues" evidence="1">
    <location>
        <begin position="11"/>
        <end position="20"/>
    </location>
</feature>
<protein>
    <submittedName>
        <fullName evidence="2">Uncharacterized protein</fullName>
    </submittedName>
</protein>
<sequence>MEETAREDTSTKSTNSISPTRRNDAGFGQKSVASENIA</sequence>